<dbReference type="EMBL" id="JARXHW010000004">
    <property type="protein sequence ID" value="MDQ8206478.1"/>
    <property type="molecule type" value="Genomic_DNA"/>
</dbReference>
<keyword evidence="3" id="KW-1185">Reference proteome</keyword>
<proteinExistence type="predicted"/>
<name>A0ABU1AR17_9BACT</name>
<keyword evidence="1" id="KW-0175">Coiled coil</keyword>
<evidence type="ECO:0008006" key="4">
    <source>
        <dbReference type="Google" id="ProtNLM"/>
    </source>
</evidence>
<protein>
    <recommendedName>
        <fullName evidence="4">Chromosome partition protein Smc</fullName>
    </recommendedName>
</protein>
<reference evidence="2 3" key="1">
    <citation type="submission" date="2023-04" db="EMBL/GenBank/DDBJ databases">
        <title>A novel bacteria isolated from coastal sediment.</title>
        <authorList>
            <person name="Liu X.-J."/>
            <person name="Du Z.-J."/>
        </authorList>
    </citation>
    <scope>NUCLEOTIDE SEQUENCE [LARGE SCALE GENOMIC DNA]</scope>
    <source>
        <strain evidence="2 3">SDUM461003</strain>
    </source>
</reference>
<comment type="caution">
    <text evidence="2">The sequence shown here is derived from an EMBL/GenBank/DDBJ whole genome shotgun (WGS) entry which is preliminary data.</text>
</comment>
<evidence type="ECO:0000256" key="1">
    <source>
        <dbReference type="SAM" id="Coils"/>
    </source>
</evidence>
<gene>
    <name evidence="2" type="ORF">QEH52_03080</name>
</gene>
<organism evidence="2 3">
    <name type="scientific">Thalassobacterium maritimum</name>
    <dbReference type="NCBI Taxonomy" id="3041265"/>
    <lineage>
        <taxon>Bacteria</taxon>
        <taxon>Pseudomonadati</taxon>
        <taxon>Verrucomicrobiota</taxon>
        <taxon>Opitutia</taxon>
        <taxon>Puniceicoccales</taxon>
        <taxon>Coraliomargaritaceae</taxon>
        <taxon>Thalassobacterium</taxon>
    </lineage>
</organism>
<evidence type="ECO:0000313" key="2">
    <source>
        <dbReference type="EMBL" id="MDQ8206478.1"/>
    </source>
</evidence>
<dbReference type="Proteomes" id="UP001225316">
    <property type="component" value="Unassembled WGS sequence"/>
</dbReference>
<sequence>MILRILAIVAALAAAALFFVGKGKLAEQHAAQVKAEQATVAVQAELSSANEQIGKLETNLKNERESLADEKRKLESVRSEMYTAKQEVSRSQQQLSESKKTIRELESAAQRLRADLLQSEQNLIAANKESELAQLNERIAELEKSNADFKESLDRAQERLANSRAAGAKSAANGVLTAGSGSYSSHFTPTASQPLPQATIGAETTVQSLSTQNGLIVLANTPELALAPGAQVTVIKDMKALGKIQVVQVTDKLVVANLLPGAQANKMTVGSAIKILN</sequence>
<evidence type="ECO:0000313" key="3">
    <source>
        <dbReference type="Proteomes" id="UP001225316"/>
    </source>
</evidence>
<dbReference type="Gene3D" id="1.10.287.1490">
    <property type="match status" value="1"/>
</dbReference>
<accession>A0ABU1AR17</accession>
<feature type="coiled-coil region" evidence="1">
    <location>
        <begin position="46"/>
        <end position="166"/>
    </location>
</feature>